<dbReference type="RefSeq" id="WP_109333769.1">
    <property type="nucleotide sequence ID" value="NZ_CP029358.1"/>
</dbReference>
<accession>A0A2S2CZL2</accession>
<evidence type="ECO:0000256" key="3">
    <source>
        <dbReference type="ARBA" id="ARBA00023015"/>
    </source>
</evidence>
<keyword evidence="3" id="KW-0805">Transcription regulation</keyword>
<dbReference type="GO" id="GO:0000156">
    <property type="term" value="F:phosphorelay response regulator activity"/>
    <property type="evidence" value="ECO:0007669"/>
    <property type="project" value="TreeGrafter"/>
</dbReference>
<feature type="domain" description="Response regulatory" evidence="8">
    <location>
        <begin position="10"/>
        <end position="129"/>
    </location>
</feature>
<feature type="region of interest" description="Disordered" evidence="7">
    <location>
        <begin position="319"/>
        <end position="361"/>
    </location>
</feature>
<evidence type="ECO:0000313" key="10">
    <source>
        <dbReference type="Proteomes" id="UP000245629"/>
    </source>
</evidence>
<dbReference type="PANTHER" id="PTHR48111:SF1">
    <property type="entry name" value="TWO-COMPONENT RESPONSE REGULATOR ORR33"/>
    <property type="match status" value="1"/>
</dbReference>
<feature type="compositionally biased region" description="Pro residues" evidence="7">
    <location>
        <begin position="328"/>
        <end position="340"/>
    </location>
</feature>
<feature type="compositionally biased region" description="Low complexity" evidence="7">
    <location>
        <begin position="341"/>
        <end position="361"/>
    </location>
</feature>
<reference evidence="10" key="1">
    <citation type="submission" date="2018-05" db="EMBL/GenBank/DDBJ databases">
        <title>Azospirillum thermophila sp. nov., a novel isolated from hot spring.</title>
        <authorList>
            <person name="Zhao Z."/>
        </authorList>
    </citation>
    <scope>NUCLEOTIDE SEQUENCE [LARGE SCALE GENOMIC DNA]</scope>
    <source>
        <strain evidence="10">CFH 70021</strain>
        <plasmid evidence="10">unnamed3</plasmid>
    </source>
</reference>
<sequence>MAEYDFSQVDAAIIDTQHNPARVLREVLARLGFRRVEIFDSARTAAGLLGSGTPDLMLIDADSEEAETLRFIRAVRHELTTANPYACVIVTTWQPTSTLLMRVKNAGADDLLMKPVSPKQVQDRIASLIEARKGFVVTADYTGPDRRKAPREGTQIPVLEAPNTLRLKATGRFTQAAARSLLTEANRFVTEQKRLRIGIQIAFLIEFALIGLAQPVPERMAVEHLARVPGFIDELLRRLDQEEGDHAAVEAVGRSLRAMAEAVRGQAESGPVNARDLTELQLTTNTLLHAVDPSRPLEAMAAEVSTAVIGYRTRLEQMAQAKAAAAQPPAPPPDPPPDPAADPVGETAPADPAGAATAATG</sequence>
<evidence type="ECO:0000256" key="4">
    <source>
        <dbReference type="ARBA" id="ARBA00023125"/>
    </source>
</evidence>
<evidence type="ECO:0000259" key="8">
    <source>
        <dbReference type="PROSITE" id="PS50110"/>
    </source>
</evidence>
<dbReference type="GO" id="GO:0006355">
    <property type="term" value="P:regulation of DNA-templated transcription"/>
    <property type="evidence" value="ECO:0007669"/>
    <property type="project" value="TreeGrafter"/>
</dbReference>
<dbReference type="Gene3D" id="3.40.50.2300">
    <property type="match status" value="1"/>
</dbReference>
<proteinExistence type="predicted"/>
<dbReference type="InterPro" id="IPR001789">
    <property type="entry name" value="Sig_transdc_resp-reg_receiver"/>
</dbReference>
<dbReference type="OrthoDB" id="8449384at2"/>
<geneLocation type="plasmid" evidence="9 10">
    <name>unnamed3</name>
</geneLocation>
<dbReference type="InterPro" id="IPR011006">
    <property type="entry name" value="CheY-like_superfamily"/>
</dbReference>
<keyword evidence="10" id="KW-1185">Reference proteome</keyword>
<dbReference type="SMART" id="SM00448">
    <property type="entry name" value="REC"/>
    <property type="match status" value="1"/>
</dbReference>
<organism evidence="9 10">
    <name type="scientific">Azospirillum thermophilum</name>
    <dbReference type="NCBI Taxonomy" id="2202148"/>
    <lineage>
        <taxon>Bacteria</taxon>
        <taxon>Pseudomonadati</taxon>
        <taxon>Pseudomonadota</taxon>
        <taxon>Alphaproteobacteria</taxon>
        <taxon>Rhodospirillales</taxon>
        <taxon>Azospirillaceae</taxon>
        <taxon>Azospirillum</taxon>
    </lineage>
</organism>
<evidence type="ECO:0000256" key="2">
    <source>
        <dbReference type="ARBA" id="ARBA00023012"/>
    </source>
</evidence>
<evidence type="ECO:0000256" key="7">
    <source>
        <dbReference type="SAM" id="MobiDB-lite"/>
    </source>
</evidence>
<dbReference type="Pfam" id="PF00072">
    <property type="entry name" value="Response_reg"/>
    <property type="match status" value="1"/>
</dbReference>
<dbReference type="KEGG" id="azz:DEW08_28495"/>
<feature type="modified residue" description="4-aspartylphosphate" evidence="6">
    <location>
        <position position="60"/>
    </location>
</feature>
<dbReference type="GO" id="GO:0032993">
    <property type="term" value="C:protein-DNA complex"/>
    <property type="evidence" value="ECO:0007669"/>
    <property type="project" value="TreeGrafter"/>
</dbReference>
<keyword evidence="4" id="KW-0238">DNA-binding</keyword>
<dbReference type="PANTHER" id="PTHR48111">
    <property type="entry name" value="REGULATOR OF RPOS"/>
    <property type="match status" value="1"/>
</dbReference>
<name>A0A2S2CZL2_9PROT</name>
<keyword evidence="2" id="KW-0902">Two-component regulatory system</keyword>
<dbReference type="EMBL" id="CP029358">
    <property type="protein sequence ID" value="AWK89953.1"/>
    <property type="molecule type" value="Genomic_DNA"/>
</dbReference>
<dbReference type="CDD" id="cd00156">
    <property type="entry name" value="REC"/>
    <property type="match status" value="1"/>
</dbReference>
<evidence type="ECO:0000313" key="9">
    <source>
        <dbReference type="EMBL" id="AWK89953.1"/>
    </source>
</evidence>
<dbReference type="SUPFAM" id="SSF52172">
    <property type="entry name" value="CheY-like"/>
    <property type="match status" value="1"/>
</dbReference>
<dbReference type="PROSITE" id="PS50110">
    <property type="entry name" value="RESPONSE_REGULATORY"/>
    <property type="match status" value="1"/>
</dbReference>
<dbReference type="GO" id="GO:0000976">
    <property type="term" value="F:transcription cis-regulatory region binding"/>
    <property type="evidence" value="ECO:0007669"/>
    <property type="project" value="TreeGrafter"/>
</dbReference>
<keyword evidence="1 6" id="KW-0597">Phosphoprotein</keyword>
<dbReference type="GO" id="GO:0005829">
    <property type="term" value="C:cytosol"/>
    <property type="evidence" value="ECO:0007669"/>
    <property type="project" value="TreeGrafter"/>
</dbReference>
<protein>
    <submittedName>
        <fullName evidence="9">Response regulator</fullName>
    </submittedName>
</protein>
<dbReference type="InterPro" id="IPR039420">
    <property type="entry name" value="WalR-like"/>
</dbReference>
<evidence type="ECO:0000256" key="1">
    <source>
        <dbReference type="ARBA" id="ARBA00022553"/>
    </source>
</evidence>
<keyword evidence="5" id="KW-0804">Transcription</keyword>
<gene>
    <name evidence="9" type="ORF">DEW08_28495</name>
</gene>
<evidence type="ECO:0000256" key="5">
    <source>
        <dbReference type="ARBA" id="ARBA00023163"/>
    </source>
</evidence>
<keyword evidence="9" id="KW-0614">Plasmid</keyword>
<evidence type="ECO:0000256" key="6">
    <source>
        <dbReference type="PROSITE-ProRule" id="PRU00169"/>
    </source>
</evidence>
<dbReference type="AlphaFoldDB" id="A0A2S2CZL2"/>
<dbReference type="Proteomes" id="UP000245629">
    <property type="component" value="Plasmid unnamed3"/>
</dbReference>